<evidence type="ECO:0000313" key="3">
    <source>
        <dbReference type="EMBL" id="KIC71954.1"/>
    </source>
</evidence>
<comment type="caution">
    <text evidence="3">The sequence shown here is derived from an EMBL/GenBank/DDBJ whole genome shotgun (WGS) entry which is preliminary data.</text>
</comment>
<dbReference type="AlphaFoldDB" id="A0A0C1H2W0"/>
<feature type="region of interest" description="Disordered" evidence="1">
    <location>
        <begin position="79"/>
        <end position="113"/>
    </location>
</feature>
<dbReference type="Proteomes" id="UP000031465">
    <property type="component" value="Unassembled WGS sequence"/>
</dbReference>
<dbReference type="PANTHER" id="PTHR10900">
    <property type="entry name" value="PERIOSTIN-RELATED"/>
    <property type="match status" value="1"/>
</dbReference>
<dbReference type="EMBL" id="JSAN01000068">
    <property type="protein sequence ID" value="KIC71954.1"/>
    <property type="molecule type" value="Genomic_DNA"/>
</dbReference>
<organism evidence="3 4">
    <name type="scientific">Candidatus Protochlamydia amoebophila</name>
    <dbReference type="NCBI Taxonomy" id="362787"/>
    <lineage>
        <taxon>Bacteria</taxon>
        <taxon>Pseudomonadati</taxon>
        <taxon>Chlamydiota</taxon>
        <taxon>Chlamydiia</taxon>
        <taxon>Parachlamydiales</taxon>
        <taxon>Parachlamydiaceae</taxon>
        <taxon>Candidatus Protochlamydia</taxon>
    </lineage>
</organism>
<dbReference type="Gene3D" id="2.30.180.10">
    <property type="entry name" value="FAS1 domain"/>
    <property type="match status" value="1"/>
</dbReference>
<protein>
    <recommendedName>
        <fullName evidence="2">FAS1 domain-containing protein</fullName>
    </recommendedName>
</protein>
<accession>A0A0C1H2W0</accession>
<dbReference type="SUPFAM" id="SSF82153">
    <property type="entry name" value="FAS1 domain"/>
    <property type="match status" value="1"/>
</dbReference>
<proteinExistence type="predicted"/>
<evidence type="ECO:0000256" key="1">
    <source>
        <dbReference type="SAM" id="MobiDB-lite"/>
    </source>
</evidence>
<evidence type="ECO:0000313" key="4">
    <source>
        <dbReference type="Proteomes" id="UP000031465"/>
    </source>
</evidence>
<sequence length="297" mass="33150">MIQFSSFKTKKQHIRGIFVMQIFYKFIFSALVVGSLCNQVEADCLRCKKIEAERAKEQAEHPQQVGYYDDQISMADQPKLFNSSNSTDISTNPKSTNTNKLTAAAPTSEQVENQTNETGNLYISENVYQDSKNSQNKLVEETIEESIQIPQGQLPVNSPSQFTTQTANSQTFSTLVNLLKTKDLLTTLGGSFTIFIPSNEALRALPPETLKNLFSPENKEQLSNWISNHIVPAKIIKKDIKSMQVKALSGKDLDISVNGDILTVNDVKVVRTETVNDDGMMYVIDQVLFLSPIDSVK</sequence>
<feature type="domain" description="FAS1" evidence="2">
    <location>
        <begin position="159"/>
        <end position="288"/>
    </location>
</feature>
<feature type="compositionally biased region" description="Polar residues" evidence="1">
    <location>
        <begin position="80"/>
        <end position="113"/>
    </location>
</feature>
<dbReference type="FunFam" id="2.30.180.10:FF:000032">
    <property type="entry name" value="Fasciclin domain-containing protein, putative"/>
    <property type="match status" value="1"/>
</dbReference>
<dbReference type="InterPro" id="IPR050904">
    <property type="entry name" value="Adhesion/Biosynth-related"/>
</dbReference>
<dbReference type="InterPro" id="IPR000782">
    <property type="entry name" value="FAS1_domain"/>
</dbReference>
<dbReference type="PATRIC" id="fig|362787.3.peg.1072"/>
<dbReference type="SMART" id="SM00554">
    <property type="entry name" value="FAS1"/>
    <property type="match status" value="1"/>
</dbReference>
<reference evidence="3 4" key="1">
    <citation type="journal article" date="2014" name="Mol. Biol. Evol.">
        <title>Massive expansion of Ubiquitination-related gene families within the Chlamydiae.</title>
        <authorList>
            <person name="Domman D."/>
            <person name="Collingro A."/>
            <person name="Lagkouvardos I."/>
            <person name="Gehre L."/>
            <person name="Weinmaier T."/>
            <person name="Rattei T."/>
            <person name="Subtil A."/>
            <person name="Horn M."/>
        </authorList>
    </citation>
    <scope>NUCLEOTIDE SEQUENCE [LARGE SCALE GENOMIC DNA]</scope>
    <source>
        <strain evidence="3 4">EI2</strain>
    </source>
</reference>
<dbReference type="Pfam" id="PF02469">
    <property type="entry name" value="Fasciclin"/>
    <property type="match status" value="1"/>
</dbReference>
<gene>
    <name evidence="3" type="ORF">DB44_CV00010</name>
</gene>
<name>A0A0C1H2W0_9BACT</name>
<evidence type="ECO:0000259" key="2">
    <source>
        <dbReference type="PROSITE" id="PS50213"/>
    </source>
</evidence>
<dbReference type="InterPro" id="IPR036378">
    <property type="entry name" value="FAS1_dom_sf"/>
</dbReference>
<dbReference type="PROSITE" id="PS50213">
    <property type="entry name" value="FAS1"/>
    <property type="match status" value="1"/>
</dbReference>